<protein>
    <recommendedName>
        <fullName evidence="2">Cytokinin riboside 5'-monophosphate phosphoribohydrolase</fullName>
        <ecNumber evidence="2">3.2.2.n1</ecNumber>
    </recommendedName>
</protein>
<dbReference type="EMBL" id="JAGGKT010000013">
    <property type="protein sequence ID" value="MBP1933843.1"/>
    <property type="molecule type" value="Genomic_DNA"/>
</dbReference>
<reference evidence="3 4" key="1">
    <citation type="submission" date="2021-03" db="EMBL/GenBank/DDBJ databases">
        <title>Genomic Encyclopedia of Type Strains, Phase IV (KMG-IV): sequencing the most valuable type-strain genomes for metagenomic binning, comparative biology and taxonomic classification.</title>
        <authorList>
            <person name="Goeker M."/>
        </authorList>
    </citation>
    <scope>NUCLEOTIDE SEQUENCE [LARGE SCALE GENOMIC DNA]</scope>
    <source>
        <strain evidence="3 4">DSM 24738</strain>
    </source>
</reference>
<dbReference type="InterPro" id="IPR005269">
    <property type="entry name" value="LOG"/>
</dbReference>
<keyword evidence="2" id="KW-0378">Hydrolase</keyword>
<sequence length="192" mass="21175">MKKICVFAGSNFGANSQFKTNARELGEVLVEKGMELVYGGSNTGLMGEVANRVLELGGKVTGVMPKGLFRGEIVHKGLTQLIEVDDMHQRKATMSELADGYIALPGGFGTLEELFEVICWAQIGIHQKPIGIFNIDQYYTPLLQAMRHMVEAGFVKTSHQKLFLAGSDAAQLVEAMLNYQPPILEKKWDEVK</sequence>
<keyword evidence="4" id="KW-1185">Reference proteome</keyword>
<dbReference type="Proteomes" id="UP001519343">
    <property type="component" value="Unassembled WGS sequence"/>
</dbReference>
<dbReference type="InterPro" id="IPR031100">
    <property type="entry name" value="LOG_fam"/>
</dbReference>
<proteinExistence type="inferred from homology"/>
<evidence type="ECO:0000313" key="3">
    <source>
        <dbReference type="EMBL" id="MBP1933843.1"/>
    </source>
</evidence>
<evidence type="ECO:0000256" key="1">
    <source>
        <dbReference type="ARBA" id="ARBA00006763"/>
    </source>
</evidence>
<keyword evidence="2" id="KW-0203">Cytokinin biosynthesis</keyword>
<dbReference type="PANTHER" id="PTHR31223">
    <property type="entry name" value="LOG FAMILY PROTEIN YJL055W"/>
    <property type="match status" value="1"/>
</dbReference>
<dbReference type="NCBIfam" id="TIGR00730">
    <property type="entry name" value="Rossman fold protein, TIGR00730 family"/>
    <property type="match status" value="1"/>
</dbReference>
<dbReference type="PANTHER" id="PTHR31223:SF70">
    <property type="entry name" value="LOG FAMILY PROTEIN YJL055W"/>
    <property type="match status" value="1"/>
</dbReference>
<accession>A0ABS4GU86</accession>
<dbReference type="RefSeq" id="WP_209811847.1">
    <property type="nucleotide sequence ID" value="NZ_JAGGKT010000013.1"/>
</dbReference>
<evidence type="ECO:0000256" key="2">
    <source>
        <dbReference type="RuleBase" id="RU363015"/>
    </source>
</evidence>
<gene>
    <name evidence="3" type="ORF">J2Z37_003856</name>
</gene>
<evidence type="ECO:0000313" key="4">
    <source>
        <dbReference type="Proteomes" id="UP001519343"/>
    </source>
</evidence>
<dbReference type="EC" id="3.2.2.n1" evidence="2"/>
<comment type="similarity">
    <text evidence="1 2">Belongs to the LOG family.</text>
</comment>
<dbReference type="Gene3D" id="3.40.50.450">
    <property type="match status" value="1"/>
</dbReference>
<organism evidence="3 4">
    <name type="scientific">Ammoniphilus resinae</name>
    <dbReference type="NCBI Taxonomy" id="861532"/>
    <lineage>
        <taxon>Bacteria</taxon>
        <taxon>Bacillati</taxon>
        <taxon>Bacillota</taxon>
        <taxon>Bacilli</taxon>
        <taxon>Bacillales</taxon>
        <taxon>Paenibacillaceae</taxon>
        <taxon>Aneurinibacillus group</taxon>
        <taxon>Ammoniphilus</taxon>
    </lineage>
</organism>
<comment type="caution">
    <text evidence="3">The sequence shown here is derived from an EMBL/GenBank/DDBJ whole genome shotgun (WGS) entry which is preliminary data.</text>
</comment>
<dbReference type="SUPFAM" id="SSF102405">
    <property type="entry name" value="MCP/YpsA-like"/>
    <property type="match status" value="1"/>
</dbReference>
<name>A0ABS4GU86_9BACL</name>
<dbReference type="Pfam" id="PF03641">
    <property type="entry name" value="Lysine_decarbox"/>
    <property type="match status" value="1"/>
</dbReference>